<dbReference type="EMBL" id="JBHMEC010000011">
    <property type="protein sequence ID" value="MFB9149529.1"/>
    <property type="molecule type" value="Genomic_DNA"/>
</dbReference>
<keyword evidence="2" id="KW-1185">Reference proteome</keyword>
<evidence type="ECO:0000313" key="1">
    <source>
        <dbReference type="EMBL" id="MFB9149529.1"/>
    </source>
</evidence>
<comment type="caution">
    <text evidence="1">The sequence shown here is derived from an EMBL/GenBank/DDBJ whole genome shotgun (WGS) entry which is preliminary data.</text>
</comment>
<evidence type="ECO:0000313" key="2">
    <source>
        <dbReference type="Proteomes" id="UP001589670"/>
    </source>
</evidence>
<accession>A0ABV5HZM8</accession>
<name>A0ABV5HZM8_9RHOB</name>
<dbReference type="RefSeq" id="WP_377068536.1">
    <property type="nucleotide sequence ID" value="NZ_JBHMEC010000011.1"/>
</dbReference>
<reference evidence="1 2" key="1">
    <citation type="submission" date="2024-09" db="EMBL/GenBank/DDBJ databases">
        <authorList>
            <person name="Sun Q."/>
            <person name="Mori K."/>
        </authorList>
    </citation>
    <scope>NUCLEOTIDE SEQUENCE [LARGE SCALE GENOMIC DNA]</scope>
    <source>
        <strain evidence="1 2">CECT 9424</strain>
    </source>
</reference>
<protein>
    <submittedName>
        <fullName evidence="1">Uncharacterized protein</fullName>
    </submittedName>
</protein>
<dbReference type="Proteomes" id="UP001589670">
    <property type="component" value="Unassembled WGS sequence"/>
</dbReference>
<sequence length="278" mass="29165">MSILRAGVRARQSLVGDHARRGLVGLGIPEIAVTALFANSEPGAWYDPSDLSTLFQDSAGTTPVTSHGDPVGRVLDKSGNGNHATQAVSASRPVYQTDDTLRWLKFDGVDDFLETPIITPSTDKVQVFSGVDVISLSVAEISMLMEIGSTGFNAVNMQVPTNVNGEVRFSASDSSVVYLSETNGVAAPLAAVIAGLGDLDGNPQARHRINQGAYATAGTGGTTANIAANEMFVGAQGGFTRYWAGDLYSLVVRFGPNLTTQQIERAEQFVAGKTGVTL</sequence>
<gene>
    <name evidence="1" type="ORF">ACFFU4_07165</name>
</gene>
<proteinExistence type="predicted"/>
<organism evidence="1 2">
    <name type="scientific">Roseovarius ramblicola</name>
    <dbReference type="NCBI Taxonomy" id="2022336"/>
    <lineage>
        <taxon>Bacteria</taxon>
        <taxon>Pseudomonadati</taxon>
        <taxon>Pseudomonadota</taxon>
        <taxon>Alphaproteobacteria</taxon>
        <taxon>Rhodobacterales</taxon>
        <taxon>Roseobacteraceae</taxon>
        <taxon>Roseovarius</taxon>
    </lineage>
</organism>